<dbReference type="Gene3D" id="1.25.40.10">
    <property type="entry name" value="Tetratricopeptide repeat domain"/>
    <property type="match status" value="1"/>
</dbReference>
<proteinExistence type="predicted"/>
<dbReference type="SUPFAM" id="SSF48452">
    <property type="entry name" value="TPR-like"/>
    <property type="match status" value="1"/>
</dbReference>
<organism evidence="3 4">
    <name type="scientific">Plectosphaerella plurivora</name>
    <dbReference type="NCBI Taxonomy" id="936078"/>
    <lineage>
        <taxon>Eukaryota</taxon>
        <taxon>Fungi</taxon>
        <taxon>Dikarya</taxon>
        <taxon>Ascomycota</taxon>
        <taxon>Pezizomycotina</taxon>
        <taxon>Sordariomycetes</taxon>
        <taxon>Hypocreomycetidae</taxon>
        <taxon>Glomerellales</taxon>
        <taxon>Plectosphaerellaceae</taxon>
        <taxon>Plectosphaerella</taxon>
    </lineage>
</organism>
<accession>A0A9P8VCM0</accession>
<protein>
    <submittedName>
        <fullName evidence="3">TPR domain protein</fullName>
    </submittedName>
</protein>
<comment type="caution">
    <text evidence="3">The sequence shown here is derived from an EMBL/GenBank/DDBJ whole genome shotgun (WGS) entry which is preliminary data.</text>
</comment>
<dbReference type="Pfam" id="PF00856">
    <property type="entry name" value="SET"/>
    <property type="match status" value="1"/>
</dbReference>
<evidence type="ECO:0000313" key="3">
    <source>
        <dbReference type="EMBL" id="KAH6687773.1"/>
    </source>
</evidence>
<sequence>MADCELGSDSDTDSSNISDLDAAMNHPDIDLEDFMTLSLMKGKENKPKPHQRDGEVVKDHTAVDVLVSQFNAKLALSSSSLILQPSHHPHHGSMVISRMPAPYAPCVRSIDNLDPIAIADMRLETHHRGKKTAVHVLTLGHRQEDSTVTGIVEDEAGTAITLLLDYQPEETVVPANEILRPGNVFVIKEPFFEANTTGTYCLRVDHLNDIVRLDWKHEDLIPTKWKRHPETQTSSELRDKGNQAVKGERWAEAHRLYTSAIHATDSPEDQNLAYLNRSLASLRLGRPHEALLDAQKAGEILAPSERSLFRESRALYALGDFAKALEKLEAIKTSFSATMSPQIRVEIERAKTRLHEQRTGEYDFKRMYKQAEKTPPVIDCANYTIVEIRPSPGRGKGVFTNVPVKAGQILLCEKALAYVFVDEFTPGTVAYRVHEPSGEHKGSIGGIARIISQSLQKMHNDPKAKAVFDGLYRGDETWGPFGFEVDGHPVTHSFQAHAVVGLNGFAVSRTLLEARRKKKQAKNLMRIRFGSTGIWTMVSCINHSCYINCQRGYIGDMQIVRAARDLPAGAELFLDYAPALLFQSYDSVQRNLAQHEFKCTCELCEMKMKTSAYSLQRRQALHNEFQQMLFGNRAADAYHIPAMQRMNVNRAEQIIELMTRTFPEGPVRMELFQPYTMLAGVLLTHHKPEEAVKLIAQGLRAVDFEVTARLRPRPVFRIIRWGYVFEDLPMTLMTLFVAYRCVGATAVCDEVRRYARVAYSIHMGEGDTMEQQCEEFAHPY</sequence>
<feature type="domain" description="SET" evidence="2">
    <location>
        <begin position="384"/>
        <end position="577"/>
    </location>
</feature>
<dbReference type="PANTHER" id="PTHR47643">
    <property type="entry name" value="TPR DOMAIN PROTEIN (AFU_ORTHOLOGUE AFUA_5G12710)"/>
    <property type="match status" value="1"/>
</dbReference>
<dbReference type="InterPro" id="IPR046341">
    <property type="entry name" value="SET_dom_sf"/>
</dbReference>
<gene>
    <name evidence="3" type="ORF">F5X68DRAFT_239191</name>
</gene>
<evidence type="ECO:0000313" key="4">
    <source>
        <dbReference type="Proteomes" id="UP000770015"/>
    </source>
</evidence>
<dbReference type="SUPFAM" id="SSF82199">
    <property type="entry name" value="SET domain"/>
    <property type="match status" value="1"/>
</dbReference>
<keyword evidence="4" id="KW-1185">Reference proteome</keyword>
<dbReference type="PROSITE" id="PS50280">
    <property type="entry name" value="SET"/>
    <property type="match status" value="1"/>
</dbReference>
<evidence type="ECO:0000256" key="1">
    <source>
        <dbReference type="SAM" id="MobiDB-lite"/>
    </source>
</evidence>
<dbReference type="AlphaFoldDB" id="A0A9P8VCM0"/>
<dbReference type="InterPro" id="IPR001214">
    <property type="entry name" value="SET_dom"/>
</dbReference>
<dbReference type="InterPro" id="IPR053209">
    <property type="entry name" value="Gramillin-biosynth_MTr"/>
</dbReference>
<dbReference type="PANTHER" id="PTHR47643:SF2">
    <property type="entry name" value="TPR DOMAIN PROTEIN (AFU_ORTHOLOGUE AFUA_5G12710)"/>
    <property type="match status" value="1"/>
</dbReference>
<feature type="region of interest" description="Disordered" evidence="1">
    <location>
        <begin position="1"/>
        <end position="22"/>
    </location>
</feature>
<dbReference type="OrthoDB" id="438641at2759"/>
<dbReference type="InterPro" id="IPR011990">
    <property type="entry name" value="TPR-like_helical_dom_sf"/>
</dbReference>
<dbReference type="EMBL" id="JAGSXJ010000010">
    <property type="protein sequence ID" value="KAH6687773.1"/>
    <property type="molecule type" value="Genomic_DNA"/>
</dbReference>
<evidence type="ECO:0000259" key="2">
    <source>
        <dbReference type="PROSITE" id="PS50280"/>
    </source>
</evidence>
<dbReference type="Proteomes" id="UP000770015">
    <property type="component" value="Unassembled WGS sequence"/>
</dbReference>
<reference evidence="3" key="1">
    <citation type="journal article" date="2021" name="Nat. Commun.">
        <title>Genetic determinants of endophytism in the Arabidopsis root mycobiome.</title>
        <authorList>
            <person name="Mesny F."/>
            <person name="Miyauchi S."/>
            <person name="Thiergart T."/>
            <person name="Pickel B."/>
            <person name="Atanasova L."/>
            <person name="Karlsson M."/>
            <person name="Huettel B."/>
            <person name="Barry K.W."/>
            <person name="Haridas S."/>
            <person name="Chen C."/>
            <person name="Bauer D."/>
            <person name="Andreopoulos W."/>
            <person name="Pangilinan J."/>
            <person name="LaButti K."/>
            <person name="Riley R."/>
            <person name="Lipzen A."/>
            <person name="Clum A."/>
            <person name="Drula E."/>
            <person name="Henrissat B."/>
            <person name="Kohler A."/>
            <person name="Grigoriev I.V."/>
            <person name="Martin F.M."/>
            <person name="Hacquard S."/>
        </authorList>
    </citation>
    <scope>NUCLEOTIDE SEQUENCE</scope>
    <source>
        <strain evidence="3">MPI-SDFR-AT-0117</strain>
    </source>
</reference>
<dbReference type="Gene3D" id="2.170.270.10">
    <property type="entry name" value="SET domain"/>
    <property type="match status" value="1"/>
</dbReference>
<name>A0A9P8VCM0_9PEZI</name>
<feature type="compositionally biased region" description="Acidic residues" evidence="1">
    <location>
        <begin position="1"/>
        <end position="12"/>
    </location>
</feature>